<proteinExistence type="predicted"/>
<dbReference type="Pfam" id="PF01388">
    <property type="entry name" value="ARID"/>
    <property type="match status" value="1"/>
</dbReference>
<dbReference type="OrthoDB" id="1938591at2759"/>
<evidence type="ECO:0000313" key="3">
    <source>
        <dbReference type="Proteomes" id="UP000326396"/>
    </source>
</evidence>
<organism evidence="2 3">
    <name type="scientific">Mikania micrantha</name>
    <name type="common">bitter vine</name>
    <dbReference type="NCBI Taxonomy" id="192012"/>
    <lineage>
        <taxon>Eukaryota</taxon>
        <taxon>Viridiplantae</taxon>
        <taxon>Streptophyta</taxon>
        <taxon>Embryophyta</taxon>
        <taxon>Tracheophyta</taxon>
        <taxon>Spermatophyta</taxon>
        <taxon>Magnoliopsida</taxon>
        <taxon>eudicotyledons</taxon>
        <taxon>Gunneridae</taxon>
        <taxon>Pentapetalae</taxon>
        <taxon>asterids</taxon>
        <taxon>campanulids</taxon>
        <taxon>Asterales</taxon>
        <taxon>Asteraceae</taxon>
        <taxon>Asteroideae</taxon>
        <taxon>Heliantheae alliance</taxon>
        <taxon>Eupatorieae</taxon>
        <taxon>Mikania</taxon>
    </lineage>
</organism>
<evidence type="ECO:0000313" key="2">
    <source>
        <dbReference type="EMBL" id="KAD4584870.1"/>
    </source>
</evidence>
<gene>
    <name evidence="2" type="ORF">E3N88_22471</name>
</gene>
<dbReference type="InterPro" id="IPR036431">
    <property type="entry name" value="ARID_dom_sf"/>
</dbReference>
<dbReference type="Gene3D" id="1.10.150.60">
    <property type="entry name" value="ARID DNA-binding domain"/>
    <property type="match status" value="1"/>
</dbReference>
<sequence length="207" mass="24375">MVILLDLLAEINTNIINKAIVKEKFNKMVKWFNKYVIKKNDFWVPVMEGEEVDLYHLSMAVQLNGGKKSVTKNGFWSLIAAEMKMDSRKGFQLLLQYNEHLETMHWYYMNLKKMKQEQGSFAMEHGRSSTTKEMAEGTKLPFKKRRMIKTKAIEETEDRLLSRNFLLSYKKQLSTRSYRFKPYRSYNHGQVNQSEQLVPGGPNPLHN</sequence>
<dbReference type="Proteomes" id="UP000326396">
    <property type="component" value="Linkage Group LG2"/>
</dbReference>
<dbReference type="SMART" id="SM00501">
    <property type="entry name" value="BRIGHT"/>
    <property type="match status" value="1"/>
</dbReference>
<dbReference type="EMBL" id="SZYD01000012">
    <property type="protein sequence ID" value="KAD4584870.1"/>
    <property type="molecule type" value="Genomic_DNA"/>
</dbReference>
<dbReference type="InterPro" id="IPR001606">
    <property type="entry name" value="ARID_dom"/>
</dbReference>
<keyword evidence="3" id="KW-1185">Reference proteome</keyword>
<dbReference type="GO" id="GO:0003677">
    <property type="term" value="F:DNA binding"/>
    <property type="evidence" value="ECO:0007669"/>
    <property type="project" value="InterPro"/>
</dbReference>
<protein>
    <recommendedName>
        <fullName evidence="1">ARID domain-containing protein</fullName>
    </recommendedName>
</protein>
<dbReference type="PROSITE" id="PS51011">
    <property type="entry name" value="ARID"/>
    <property type="match status" value="1"/>
</dbReference>
<dbReference type="SUPFAM" id="SSF46774">
    <property type="entry name" value="ARID-like"/>
    <property type="match status" value="1"/>
</dbReference>
<comment type="caution">
    <text evidence="2">The sequence shown here is derived from an EMBL/GenBank/DDBJ whole genome shotgun (WGS) entry which is preliminary data.</text>
</comment>
<feature type="domain" description="ARID" evidence="1">
    <location>
        <begin position="19"/>
        <end position="109"/>
    </location>
</feature>
<name>A0A5N6NCB1_9ASTR</name>
<reference evidence="2 3" key="1">
    <citation type="submission" date="2019-05" db="EMBL/GenBank/DDBJ databases">
        <title>Mikania micrantha, genome provides insights into the molecular mechanism of rapid growth.</title>
        <authorList>
            <person name="Liu B."/>
        </authorList>
    </citation>
    <scope>NUCLEOTIDE SEQUENCE [LARGE SCALE GENOMIC DNA]</scope>
    <source>
        <strain evidence="2">NLD-2019</strain>
        <tissue evidence="2">Leaf</tissue>
    </source>
</reference>
<evidence type="ECO:0000259" key="1">
    <source>
        <dbReference type="PROSITE" id="PS51011"/>
    </source>
</evidence>
<accession>A0A5N6NCB1</accession>
<dbReference type="AlphaFoldDB" id="A0A5N6NCB1"/>